<sequence length="85" mass="9799">MDNQQQARPTVRAARIRKCPLCGHESWRLAYGEIMPNEQALMPPNTVFAGCCLDMVQRTNAVTGEPEMGIARWQCQNPECRHLWW</sequence>
<dbReference type="RefSeq" id="WP_196395502.1">
    <property type="nucleotide sequence ID" value="NZ_JADNYM010000004.1"/>
</dbReference>
<protein>
    <submittedName>
        <fullName evidence="1">Uncharacterized protein</fullName>
    </submittedName>
</protein>
<reference evidence="1 2" key="1">
    <citation type="submission" date="2020-11" db="EMBL/GenBank/DDBJ databases">
        <title>Arthrobacter antarcticus sp. nov., isolated from Antarctic Soil.</title>
        <authorList>
            <person name="Li J."/>
        </authorList>
    </citation>
    <scope>NUCLEOTIDE SEQUENCE [LARGE SCALE GENOMIC DNA]</scope>
    <source>
        <strain evidence="1 2">Z1-20</strain>
    </source>
</reference>
<organism evidence="1 2">
    <name type="scientific">Arthrobacter terrae</name>
    <dbReference type="NCBI Taxonomy" id="2935737"/>
    <lineage>
        <taxon>Bacteria</taxon>
        <taxon>Bacillati</taxon>
        <taxon>Actinomycetota</taxon>
        <taxon>Actinomycetes</taxon>
        <taxon>Micrococcales</taxon>
        <taxon>Micrococcaceae</taxon>
        <taxon>Arthrobacter</taxon>
    </lineage>
</organism>
<evidence type="ECO:0000313" key="2">
    <source>
        <dbReference type="Proteomes" id="UP000655366"/>
    </source>
</evidence>
<keyword evidence="2" id="KW-1185">Reference proteome</keyword>
<dbReference type="EMBL" id="JADNYM010000004">
    <property type="protein sequence ID" value="MBG0738562.1"/>
    <property type="molecule type" value="Genomic_DNA"/>
</dbReference>
<dbReference type="Proteomes" id="UP000655366">
    <property type="component" value="Unassembled WGS sequence"/>
</dbReference>
<accession>A0A931CHA3</accession>
<comment type="caution">
    <text evidence="1">The sequence shown here is derived from an EMBL/GenBank/DDBJ whole genome shotgun (WGS) entry which is preliminary data.</text>
</comment>
<proteinExistence type="predicted"/>
<name>A0A931CHA3_9MICC</name>
<evidence type="ECO:0000313" key="1">
    <source>
        <dbReference type="EMBL" id="MBG0738562.1"/>
    </source>
</evidence>
<gene>
    <name evidence="1" type="ORF">IV500_03885</name>
</gene>
<dbReference type="AlphaFoldDB" id="A0A931CHA3"/>